<comment type="caution">
    <text evidence="6">The sequence shown here is derived from an EMBL/GenBank/DDBJ whole genome shotgun (WGS) entry which is preliminary data.</text>
</comment>
<protein>
    <recommendedName>
        <fullName evidence="2">Protein BFR2</fullName>
    </recommendedName>
</protein>
<evidence type="ECO:0000256" key="3">
    <source>
        <dbReference type="SAM" id="MobiDB-lite"/>
    </source>
</evidence>
<feature type="compositionally biased region" description="Low complexity" evidence="3">
    <location>
        <begin position="141"/>
        <end position="152"/>
    </location>
</feature>
<dbReference type="eggNOG" id="KOG2773">
    <property type="taxonomic scope" value="Eukaryota"/>
</dbReference>
<feature type="region of interest" description="Disordered" evidence="3">
    <location>
        <begin position="1"/>
        <end position="171"/>
    </location>
</feature>
<keyword evidence="7" id="KW-1185">Reference proteome</keyword>
<dbReference type="GO" id="GO:0000462">
    <property type="term" value="P:maturation of SSU-rRNA from tricistronic rRNA transcript (SSU-rRNA, 5.8S rRNA, LSU-rRNA)"/>
    <property type="evidence" value="ECO:0007669"/>
    <property type="project" value="TreeGrafter"/>
</dbReference>
<feature type="compositionally biased region" description="Acidic residues" evidence="3">
    <location>
        <begin position="153"/>
        <end position="167"/>
    </location>
</feature>
<sequence>MPSRVKRSSLADQLASLDNPNPVDIDPENAENYVSDGSGDEGSMDEGDDDGRSHYTTVEKSRLRDTELEKPSKAAYKGQKSSRKAIFETASDGSEDESDNSASDLNEESGSEGDMAAFDDFDREEEGFSDESSEPGEESISESGSGSDQSNLSEDEESDDASDDSEDERQAAEMKRLLASDQKAIVQDVVKTATADAEKGKAVKVQLGLYDSLLDSRIKLQKGLQSTNLATTESRSTALPVAMVADTEAAALDFIESLLTLRDELIVQDCAQAAPSRKRKYNDGAAVESSELWKAIRAQDDSVASWRDQTLTKWSNKIQAASGIDKTKKFKALSQGILAQIEESKSDRVKLLKRTQIKRFKASAKTIVSVEDLSTEIYDDGDFYQEMLKDLIDSRMLDSSNGNQMKWIATKQPKQKKGQVDTRASKGRKLRYHVHEKIQNFMAPMPTGSWHEEQVDELFGSLFGQTLQVNDENAEDDTGKNDSEVEAVEIGDDFKLFG</sequence>
<dbReference type="OrthoDB" id="5783963at2759"/>
<dbReference type="EMBL" id="CAHR02000107">
    <property type="protein sequence ID" value="CCG82880.1"/>
    <property type="molecule type" value="Genomic_DNA"/>
</dbReference>
<feature type="compositionally biased region" description="Acidic residues" evidence="3">
    <location>
        <begin position="93"/>
        <end position="140"/>
    </location>
</feature>
<evidence type="ECO:0000313" key="6">
    <source>
        <dbReference type="EMBL" id="CCG82880.1"/>
    </source>
</evidence>
<dbReference type="InterPro" id="IPR025160">
    <property type="entry name" value="AATF"/>
</dbReference>
<dbReference type="AlphaFoldDB" id="R4XBA0"/>
<dbReference type="Proteomes" id="UP000013776">
    <property type="component" value="Unassembled WGS sequence"/>
</dbReference>
<feature type="domain" description="AATF leucine zipper-containing" evidence="5">
    <location>
        <begin position="196"/>
        <end position="317"/>
    </location>
</feature>
<reference evidence="6 7" key="1">
    <citation type="journal article" date="2013" name="MBio">
        <title>Genome sequencing of the plant pathogen Taphrina deformans, the causal agent of peach leaf curl.</title>
        <authorList>
            <person name="Cisse O.H."/>
            <person name="Almeida J.M.G.C.F."/>
            <person name="Fonseca A."/>
            <person name="Kumar A.A."/>
            <person name="Salojaervi J."/>
            <person name="Overmyer K."/>
            <person name="Hauser P.M."/>
            <person name="Pagni M."/>
        </authorList>
    </citation>
    <scope>NUCLEOTIDE SEQUENCE [LARGE SCALE GENOMIC DNA]</scope>
    <source>
        <strain evidence="7">PYCC 5710 / ATCC 11124 / CBS 356.35 / IMI 108563 / JCM 9778 / NBRC 8474</strain>
    </source>
</reference>
<dbReference type="PANTHER" id="PTHR15565:SF0">
    <property type="entry name" value="PROTEIN AATF"/>
    <property type="match status" value="1"/>
</dbReference>
<dbReference type="Pfam" id="PF13339">
    <property type="entry name" value="AATF-Che1"/>
    <property type="match status" value="1"/>
</dbReference>
<accession>R4XBA0</accession>
<comment type="similarity">
    <text evidence="1">Belongs to the AATF family.</text>
</comment>
<gene>
    <name evidence="6" type="ORF">TAPDE_003001</name>
</gene>
<proteinExistence type="inferred from homology"/>
<feature type="compositionally biased region" description="Acidic residues" evidence="3">
    <location>
        <begin position="38"/>
        <end position="49"/>
    </location>
</feature>
<evidence type="ECO:0000256" key="1">
    <source>
        <dbReference type="ARBA" id="ARBA00008966"/>
    </source>
</evidence>
<evidence type="ECO:0000259" key="4">
    <source>
        <dbReference type="Pfam" id="PF08164"/>
    </source>
</evidence>
<evidence type="ECO:0000256" key="2">
    <source>
        <dbReference type="ARBA" id="ARBA00013850"/>
    </source>
</evidence>
<dbReference type="VEuPathDB" id="FungiDB:TAPDE_003001"/>
<dbReference type="Pfam" id="PF08164">
    <property type="entry name" value="TRAUB"/>
    <property type="match status" value="1"/>
</dbReference>
<evidence type="ECO:0000313" key="7">
    <source>
        <dbReference type="Proteomes" id="UP000013776"/>
    </source>
</evidence>
<feature type="compositionally biased region" description="Basic and acidic residues" evidence="3">
    <location>
        <begin position="50"/>
        <end position="72"/>
    </location>
</feature>
<dbReference type="GO" id="GO:0005730">
    <property type="term" value="C:nucleolus"/>
    <property type="evidence" value="ECO:0007669"/>
    <property type="project" value="TreeGrafter"/>
</dbReference>
<dbReference type="InterPro" id="IPR012617">
    <property type="entry name" value="AATF_C"/>
</dbReference>
<dbReference type="InterPro" id="IPR039223">
    <property type="entry name" value="AATF/Bfr2"/>
</dbReference>
<dbReference type="PANTHER" id="PTHR15565">
    <property type="entry name" value="AATF PROTEIN APOPTOSIS ANTAGONIZING TRANSCRIPTION FACTOR"/>
    <property type="match status" value="1"/>
</dbReference>
<organism evidence="6 7">
    <name type="scientific">Taphrina deformans (strain PYCC 5710 / ATCC 11124 / CBS 356.35 / IMI 108563 / JCM 9778 / NBRC 8474)</name>
    <name type="common">Peach leaf curl fungus</name>
    <name type="synonym">Lalaria deformans</name>
    <dbReference type="NCBI Taxonomy" id="1097556"/>
    <lineage>
        <taxon>Eukaryota</taxon>
        <taxon>Fungi</taxon>
        <taxon>Dikarya</taxon>
        <taxon>Ascomycota</taxon>
        <taxon>Taphrinomycotina</taxon>
        <taxon>Taphrinomycetes</taxon>
        <taxon>Taphrinales</taxon>
        <taxon>Taphrinaceae</taxon>
        <taxon>Taphrina</taxon>
    </lineage>
</organism>
<feature type="domain" description="Apoptosis-antagonizing transcription factor C-terminal" evidence="4">
    <location>
        <begin position="384"/>
        <end position="463"/>
    </location>
</feature>
<evidence type="ECO:0000259" key="5">
    <source>
        <dbReference type="Pfam" id="PF13339"/>
    </source>
</evidence>
<name>R4XBA0_TAPDE</name>
<dbReference type="STRING" id="1097556.R4XBA0"/>